<dbReference type="InterPro" id="IPR007742">
    <property type="entry name" value="NosD_dom"/>
</dbReference>
<feature type="compositionally biased region" description="Low complexity" evidence="1">
    <location>
        <begin position="791"/>
        <end position="801"/>
    </location>
</feature>
<dbReference type="Gene3D" id="2.160.20.10">
    <property type="entry name" value="Single-stranded right-handed beta-helix, Pectin lyase-like"/>
    <property type="match status" value="2"/>
</dbReference>
<keyword evidence="6" id="KW-1185">Reference proteome</keyword>
<evidence type="ECO:0000313" key="5">
    <source>
        <dbReference type="EMBL" id="QDT28850.1"/>
    </source>
</evidence>
<evidence type="ECO:0000313" key="6">
    <source>
        <dbReference type="Proteomes" id="UP000315647"/>
    </source>
</evidence>
<feature type="signal peptide" evidence="2">
    <location>
        <begin position="1"/>
        <end position="26"/>
    </location>
</feature>
<evidence type="ECO:0000256" key="2">
    <source>
        <dbReference type="SAM" id="SignalP"/>
    </source>
</evidence>
<dbReference type="Pfam" id="PF13229">
    <property type="entry name" value="Beta_helix"/>
    <property type="match status" value="1"/>
</dbReference>
<name>A0A517QB46_9PLAN</name>
<dbReference type="Pfam" id="PF05048">
    <property type="entry name" value="NosD"/>
    <property type="match status" value="1"/>
</dbReference>
<dbReference type="InterPro" id="IPR011050">
    <property type="entry name" value="Pectin_lyase_fold/virulence"/>
</dbReference>
<dbReference type="AlphaFoldDB" id="A0A517QB46"/>
<evidence type="ECO:0000259" key="4">
    <source>
        <dbReference type="Pfam" id="PF13229"/>
    </source>
</evidence>
<dbReference type="Proteomes" id="UP000315647">
    <property type="component" value="Chromosome"/>
</dbReference>
<accession>A0A517QB46</accession>
<feature type="region of interest" description="Disordered" evidence="1">
    <location>
        <begin position="787"/>
        <end position="807"/>
    </location>
</feature>
<feature type="chain" id="PRO_5021816661" description="Right handed beta helix domain-containing protein" evidence="2">
    <location>
        <begin position="27"/>
        <end position="807"/>
    </location>
</feature>
<evidence type="ECO:0000259" key="3">
    <source>
        <dbReference type="Pfam" id="PF05048"/>
    </source>
</evidence>
<dbReference type="SMART" id="SM00710">
    <property type="entry name" value="PbH1"/>
    <property type="match status" value="15"/>
</dbReference>
<sequence precursor="true">MNARVTSRLLALLFLTVAGLSTPALSYGQDPEWLQEEDYLYRAYFDFTGSAGGYRDVGQGLLFVPLAQDEESLFFADLRGNIFNDSSAEGNFGLAYRKMVNDEWIAGMYGFYDVRRSNYNNMFRQGSFGLELMSIEWDFRVNGYIPGQGPQRVDSLSTAYLSGNNVVMRAGEERAYWGTDFEVGRLLKTFYQMKVDAELRGYVGGYYFDNNAPNFNKMTGPRARVEFRMFDLPFLGNGSRVVLAGQYQHDDLRGSQGEGLLTVRIPLPGNGDSRKLTRFQRRMVNPIQRDIDIVLNQAQAPEECAKLQLNGQELKNITFIDANTPNAEAVFNAAGSNSVVLFDGSAGTIHTATGFVFNNGQLALAGGTDVNVVGCASGAVTTFHYGGKPLVQGDNMINDVFTLADNASIVGLNVTGGLNGIYGNNLSGFYITGNTVSNAFEDGVHLDGDTNGTITNNTFFGNGVITYEDGLNIEHLTGGTISGNTSRGNGYGYYFERVSGGTISNNVAELNMVDGFDFDDFDGGTLTGNTAQYNGEDGFYFYNQITGGEISNNIARENYNFGFDIDADADVDGVTFSGNQALENDYAGFAFFGHVNGGTFSNNIANGNDAGFYFDQDVDGAVITGNVANNNNLNGFWFDDKVTNTTFTGNSASQNKGNGIKFGDTVGVGTLISNNKALNNLDDGFDFEDLNGGTIMNNLAQGNQEDGFDFDNVIVSGIFSNNTSIGNAANGYDFVAPISGGTLDGNTAQSNAGNGFSIGIFSGGNTASFSNNTAIDNVFKGYDIQTGAPQTGTGTNTGYGNATDSNY</sequence>
<dbReference type="InterPro" id="IPR039448">
    <property type="entry name" value="Beta_helix"/>
</dbReference>
<keyword evidence="2" id="KW-0732">Signal</keyword>
<organism evidence="5 6">
    <name type="scientific">Gimesia panareensis</name>
    <dbReference type="NCBI Taxonomy" id="2527978"/>
    <lineage>
        <taxon>Bacteria</taxon>
        <taxon>Pseudomonadati</taxon>
        <taxon>Planctomycetota</taxon>
        <taxon>Planctomycetia</taxon>
        <taxon>Planctomycetales</taxon>
        <taxon>Planctomycetaceae</taxon>
        <taxon>Gimesia</taxon>
    </lineage>
</organism>
<proteinExistence type="predicted"/>
<protein>
    <recommendedName>
        <fullName evidence="7">Right handed beta helix domain-containing protein</fullName>
    </recommendedName>
</protein>
<dbReference type="InterPro" id="IPR022441">
    <property type="entry name" value="Para_beta_helix_rpt-2"/>
</dbReference>
<dbReference type="EMBL" id="CP037421">
    <property type="protein sequence ID" value="QDT28850.1"/>
    <property type="molecule type" value="Genomic_DNA"/>
</dbReference>
<gene>
    <name evidence="5" type="ORF">Enr10x_41960</name>
</gene>
<evidence type="ECO:0000256" key="1">
    <source>
        <dbReference type="SAM" id="MobiDB-lite"/>
    </source>
</evidence>
<feature type="domain" description="Periplasmic copper-binding protein NosD beta helix" evidence="3">
    <location>
        <begin position="405"/>
        <end position="558"/>
    </location>
</feature>
<dbReference type="Gene3D" id="2.40.160.160">
    <property type="entry name" value="Inverse autotransporter, beta-domain"/>
    <property type="match status" value="1"/>
</dbReference>
<dbReference type="SUPFAM" id="SSF51126">
    <property type="entry name" value="Pectin lyase-like"/>
    <property type="match status" value="2"/>
</dbReference>
<feature type="domain" description="Right handed beta helix" evidence="4">
    <location>
        <begin position="599"/>
        <end position="731"/>
    </location>
</feature>
<dbReference type="InterPro" id="IPR006626">
    <property type="entry name" value="PbH1"/>
</dbReference>
<dbReference type="InterPro" id="IPR012334">
    <property type="entry name" value="Pectin_lyas_fold"/>
</dbReference>
<dbReference type="NCBIfam" id="TIGR03804">
    <property type="entry name" value="para_beta_helix"/>
    <property type="match status" value="2"/>
</dbReference>
<evidence type="ECO:0008006" key="7">
    <source>
        <dbReference type="Google" id="ProtNLM"/>
    </source>
</evidence>
<dbReference type="RefSeq" id="WP_145451191.1">
    <property type="nucleotide sequence ID" value="NZ_CP037421.1"/>
</dbReference>
<reference evidence="5 6" key="1">
    <citation type="submission" date="2019-03" db="EMBL/GenBank/DDBJ databases">
        <title>Deep-cultivation of Planctomycetes and their phenomic and genomic characterization uncovers novel biology.</title>
        <authorList>
            <person name="Wiegand S."/>
            <person name="Jogler M."/>
            <person name="Boedeker C."/>
            <person name="Pinto D."/>
            <person name="Vollmers J."/>
            <person name="Rivas-Marin E."/>
            <person name="Kohn T."/>
            <person name="Peeters S.H."/>
            <person name="Heuer A."/>
            <person name="Rast P."/>
            <person name="Oberbeckmann S."/>
            <person name="Bunk B."/>
            <person name="Jeske O."/>
            <person name="Meyerdierks A."/>
            <person name="Storesund J.E."/>
            <person name="Kallscheuer N."/>
            <person name="Luecker S."/>
            <person name="Lage O.M."/>
            <person name="Pohl T."/>
            <person name="Merkel B.J."/>
            <person name="Hornburger P."/>
            <person name="Mueller R.-W."/>
            <person name="Bruemmer F."/>
            <person name="Labrenz M."/>
            <person name="Spormann A.M."/>
            <person name="Op den Camp H."/>
            <person name="Overmann J."/>
            <person name="Amann R."/>
            <person name="Jetten M.S.M."/>
            <person name="Mascher T."/>
            <person name="Medema M.H."/>
            <person name="Devos D.P."/>
            <person name="Kaster A.-K."/>
            <person name="Ovreas L."/>
            <person name="Rohde M."/>
            <person name="Galperin M.Y."/>
            <person name="Jogler C."/>
        </authorList>
    </citation>
    <scope>NUCLEOTIDE SEQUENCE [LARGE SCALE GENOMIC DNA]</scope>
    <source>
        <strain evidence="5 6">Enr10</strain>
    </source>
</reference>
<dbReference type="InterPro" id="IPR038177">
    <property type="entry name" value="IAT_beta_sf"/>
</dbReference>